<evidence type="ECO:0000313" key="3">
    <source>
        <dbReference type="Proteomes" id="UP000051256"/>
    </source>
</evidence>
<keyword evidence="3" id="KW-1185">Reference proteome</keyword>
<protein>
    <recommendedName>
        <fullName evidence="1">Pyridoxamine 5'-phosphate oxidase N-terminal domain-containing protein</fullName>
    </recommendedName>
</protein>
<gene>
    <name evidence="2" type="ORF">FC56_GL000951</name>
</gene>
<evidence type="ECO:0000259" key="1">
    <source>
        <dbReference type="Pfam" id="PF01243"/>
    </source>
</evidence>
<dbReference type="SUPFAM" id="SSF50475">
    <property type="entry name" value="FMN-binding split barrel"/>
    <property type="match status" value="1"/>
</dbReference>
<dbReference type="InterPro" id="IPR011576">
    <property type="entry name" value="Pyridox_Oxase_N"/>
</dbReference>
<name>A0A0R2CPQ4_9LACO</name>
<accession>A0A0R2CPQ4</accession>
<evidence type="ECO:0000313" key="2">
    <source>
        <dbReference type="EMBL" id="KRM93285.1"/>
    </source>
</evidence>
<feature type="domain" description="Pyridoxamine 5'-phosphate oxidase N-terminal" evidence="1">
    <location>
        <begin position="24"/>
        <end position="125"/>
    </location>
</feature>
<dbReference type="Pfam" id="PF01243">
    <property type="entry name" value="PNPOx_N"/>
    <property type="match status" value="1"/>
</dbReference>
<dbReference type="PANTHER" id="PTHR40660">
    <property type="entry name" value="5'-PHOSPHATE OXIDASE PUTATIVE DOMAIN-CONTAINING PROTEIN-RELATED"/>
    <property type="match status" value="1"/>
</dbReference>
<dbReference type="EMBL" id="AYZR01000009">
    <property type="protein sequence ID" value="KRM93285.1"/>
    <property type="molecule type" value="Genomic_DNA"/>
</dbReference>
<dbReference type="PANTHER" id="PTHR40660:SF1">
    <property type="entry name" value="5'-PHOSPHATE OXIDASE PUTATIVE DOMAIN-CONTAINING PROTEIN-RELATED"/>
    <property type="match status" value="1"/>
</dbReference>
<comment type="caution">
    <text evidence="2">The sequence shown here is derived from an EMBL/GenBank/DDBJ whole genome shotgun (WGS) entry which is preliminary data.</text>
</comment>
<dbReference type="AlphaFoldDB" id="A0A0R2CPQ4"/>
<reference evidence="2 3" key="1">
    <citation type="journal article" date="2015" name="Genome Announc.">
        <title>Expanding the biotechnology potential of lactobacilli through comparative genomics of 213 strains and associated genera.</title>
        <authorList>
            <person name="Sun Z."/>
            <person name="Harris H.M."/>
            <person name="McCann A."/>
            <person name="Guo C."/>
            <person name="Argimon S."/>
            <person name="Zhang W."/>
            <person name="Yang X."/>
            <person name="Jeffery I.B."/>
            <person name="Cooney J.C."/>
            <person name="Kagawa T.F."/>
            <person name="Liu W."/>
            <person name="Song Y."/>
            <person name="Salvetti E."/>
            <person name="Wrobel A."/>
            <person name="Rasinkangas P."/>
            <person name="Parkhill J."/>
            <person name="Rea M.C."/>
            <person name="O'Sullivan O."/>
            <person name="Ritari J."/>
            <person name="Douillard F.P."/>
            <person name="Paul Ross R."/>
            <person name="Yang R."/>
            <person name="Briner A.E."/>
            <person name="Felis G.E."/>
            <person name="de Vos W.M."/>
            <person name="Barrangou R."/>
            <person name="Klaenhammer T.R."/>
            <person name="Caufield P.W."/>
            <person name="Cui Y."/>
            <person name="Zhang H."/>
            <person name="O'Toole P.W."/>
        </authorList>
    </citation>
    <scope>NUCLEOTIDE SEQUENCE [LARGE SCALE GENOMIC DNA]</scope>
    <source>
        <strain evidence="2 3">DSM 24302</strain>
    </source>
</reference>
<dbReference type="PATRIC" id="fig|1423802.4.peg.964"/>
<dbReference type="RefSeq" id="WP_054670375.1">
    <property type="nucleotide sequence ID" value="NZ_AYZR01000009.1"/>
</dbReference>
<sequence length="127" mass="14397">MATLLETTTLDSELTSFFDNQLDYLATVSDDGQPQIGPKGSIRVLDNQHLIYVEFTLDHAYNNIQSNNRVAVTSFDNKNHVSYRINGIAYLHDHDEVSETELKQSGLDEHFPNAVVVIVDIKEIYKL</sequence>
<proteinExistence type="predicted"/>
<dbReference type="InterPro" id="IPR012349">
    <property type="entry name" value="Split_barrel_FMN-bd"/>
</dbReference>
<dbReference type="Proteomes" id="UP000051256">
    <property type="component" value="Unassembled WGS sequence"/>
</dbReference>
<dbReference type="STRING" id="1423802.FC56_GL000951"/>
<dbReference type="Gene3D" id="2.30.110.10">
    <property type="entry name" value="Electron Transport, Fmn-binding Protein, Chain A"/>
    <property type="match status" value="1"/>
</dbReference>
<organism evidence="2 3">
    <name type="scientific">Lentilactobacillus senioris DSM 24302 = JCM 17472</name>
    <dbReference type="NCBI Taxonomy" id="1423802"/>
    <lineage>
        <taxon>Bacteria</taxon>
        <taxon>Bacillati</taxon>
        <taxon>Bacillota</taxon>
        <taxon>Bacilli</taxon>
        <taxon>Lactobacillales</taxon>
        <taxon>Lactobacillaceae</taxon>
        <taxon>Lentilactobacillus</taxon>
    </lineage>
</organism>